<reference evidence="2 3" key="1">
    <citation type="submission" date="2018-05" db="EMBL/GenBank/DDBJ databases">
        <title>Draft genome sequence of Scytalidium lignicola DSM 105466, a ubiquitous saprotrophic fungus.</title>
        <authorList>
            <person name="Buettner E."/>
            <person name="Gebauer A.M."/>
            <person name="Hofrichter M."/>
            <person name="Liers C."/>
            <person name="Kellner H."/>
        </authorList>
    </citation>
    <scope>NUCLEOTIDE SEQUENCE [LARGE SCALE GENOMIC DNA]</scope>
    <source>
        <strain evidence="2 3">DSM 105466</strain>
    </source>
</reference>
<feature type="compositionally biased region" description="Basic and acidic residues" evidence="1">
    <location>
        <begin position="540"/>
        <end position="556"/>
    </location>
</feature>
<dbReference type="Proteomes" id="UP000258309">
    <property type="component" value="Unassembled WGS sequence"/>
</dbReference>
<comment type="caution">
    <text evidence="2">The sequence shown here is derived from an EMBL/GenBank/DDBJ whole genome shotgun (WGS) entry which is preliminary data.</text>
</comment>
<evidence type="ECO:0000313" key="2">
    <source>
        <dbReference type="EMBL" id="RFU35106.1"/>
    </source>
</evidence>
<protein>
    <submittedName>
        <fullName evidence="2">Uncharacterized protein</fullName>
    </submittedName>
</protein>
<evidence type="ECO:0000313" key="3">
    <source>
        <dbReference type="Proteomes" id="UP000258309"/>
    </source>
</evidence>
<dbReference type="AlphaFoldDB" id="A0A3E2HNZ4"/>
<feature type="region of interest" description="Disordered" evidence="1">
    <location>
        <begin position="69"/>
        <end position="137"/>
    </location>
</feature>
<accession>A0A3E2HNZ4</accession>
<feature type="non-terminal residue" evidence="2">
    <location>
        <position position="1"/>
    </location>
</feature>
<organism evidence="2 3">
    <name type="scientific">Scytalidium lignicola</name>
    <name type="common">Hyphomycete</name>
    <dbReference type="NCBI Taxonomy" id="5539"/>
    <lineage>
        <taxon>Eukaryota</taxon>
        <taxon>Fungi</taxon>
        <taxon>Dikarya</taxon>
        <taxon>Ascomycota</taxon>
        <taxon>Pezizomycotina</taxon>
        <taxon>Leotiomycetes</taxon>
        <taxon>Leotiomycetes incertae sedis</taxon>
        <taxon>Scytalidium</taxon>
    </lineage>
</organism>
<feature type="compositionally biased region" description="Basic and acidic residues" evidence="1">
    <location>
        <begin position="116"/>
        <end position="137"/>
    </location>
</feature>
<feature type="region of interest" description="Disordered" evidence="1">
    <location>
        <begin position="820"/>
        <end position="868"/>
    </location>
</feature>
<name>A0A3E2HNZ4_SCYLI</name>
<dbReference type="STRING" id="5539.A0A3E2HNZ4"/>
<dbReference type="OrthoDB" id="5419922at2759"/>
<proteinExistence type="predicted"/>
<dbReference type="EMBL" id="NCSJ02000012">
    <property type="protein sequence ID" value="RFU35106.1"/>
    <property type="molecule type" value="Genomic_DNA"/>
</dbReference>
<feature type="region of interest" description="Disordered" evidence="1">
    <location>
        <begin position="217"/>
        <end position="238"/>
    </location>
</feature>
<feature type="compositionally biased region" description="Basic residues" evidence="1">
    <location>
        <begin position="81"/>
        <end position="95"/>
    </location>
</feature>
<gene>
    <name evidence="2" type="ORF">B7463_g1260</name>
</gene>
<evidence type="ECO:0000256" key="1">
    <source>
        <dbReference type="SAM" id="MobiDB-lite"/>
    </source>
</evidence>
<feature type="compositionally biased region" description="Polar residues" evidence="1">
    <location>
        <begin position="823"/>
        <end position="834"/>
    </location>
</feature>
<sequence>MLRIVRKEADEPLHCSAFVKPEDIICEGSDAEQSPKTIKEKHQRYEYYASLYLQGKLPIIQSASLRGPLDKESGWVNPWRSRSKKGTKAKERGRKYKTDSQSSSGMTSFNKSTHLNHRESDTFRKGGSEVEEKKDKGIIRDHKDADHFRHNPVKWQRCCLKDEQAVQRREPIILTGQWDESARETLEGDNIQYRKSGNAPKRISDSYWLKGMRNSKRARWDSSPASTPTPLPNSISERSSIERQISKSSTRHIETTDIPFMHSTNIFESDETSFNDEKIRSILQEKKGCSADVIDDDIRIGSRESALFSVDELPCKSAIVIKRRSSTNDQSSFTGYGPSSPVNSANSRKKMDMRASLSPHQDSLCPKTATRVTPKVALGLDEDDSFVTSFEPSSGYSDGFRYKRRQRKLEPLTRANTVSRNDLSLNQPRQSSQLARIGDQSIVRTLGSPFNSEIGNVDTNGHDFEEQSSRTGELEVENLSNWSEMAETLQHETEIQAREGEQNNSAPLSINQDDLESLNKTPCLPSVTAKFDGESATLRTPDDRPETSTIHEEKDPNVSQLSLKKNTDTLRIIADASSGHQEESELPDNSIKIATPTLFSQQTQTQSPWVAENLAPLPLIRSGDSVKTNSINEQDDLDELSFVELPDQSRPSEDKVVNSQRSARFTTPVDDEIMPFNEFLTPVISPKLRRDDHGEGATTFSELLDLATTHNPWAGNDKTLAKRNSTKRVSFGPLPEGDEDYQSQNSVPSKRPIGSPPPPVQSLRDLPERDSFKDSGSSFENHFRLASRYNQTKFDSPQRSPRVDAMAEAFIMADLHTLRPKDQSSTIESITHSSPKMREEQISNITPRDEECENPPASTERRSRRTTSAMDEVDVNALLGEMDDFFQEWDVETEIRNVTKLSQSKDSSQTALPLRRELLSSL</sequence>
<feature type="region of interest" description="Disordered" evidence="1">
    <location>
        <begin position="528"/>
        <end position="563"/>
    </location>
</feature>
<keyword evidence="3" id="KW-1185">Reference proteome</keyword>
<feature type="non-terminal residue" evidence="2">
    <location>
        <position position="922"/>
    </location>
</feature>
<feature type="region of interest" description="Disordered" evidence="1">
    <location>
        <begin position="327"/>
        <end position="350"/>
    </location>
</feature>
<feature type="region of interest" description="Disordered" evidence="1">
    <location>
        <begin position="711"/>
        <end position="778"/>
    </location>
</feature>
<feature type="compositionally biased region" description="Polar residues" evidence="1">
    <location>
        <begin position="99"/>
        <end position="113"/>
    </location>
</feature>